<dbReference type="AlphaFoldDB" id="A0A9W6TBR7"/>
<evidence type="ECO:0000313" key="1">
    <source>
        <dbReference type="EMBL" id="GMF10265.1"/>
    </source>
</evidence>
<dbReference type="InterPro" id="IPR036770">
    <property type="entry name" value="Ankyrin_rpt-contain_sf"/>
</dbReference>
<evidence type="ECO:0000313" key="2">
    <source>
        <dbReference type="Proteomes" id="UP001165083"/>
    </source>
</evidence>
<dbReference type="EMBL" id="BSXW01000035">
    <property type="protein sequence ID" value="GMF10265.1"/>
    <property type="molecule type" value="Genomic_DNA"/>
</dbReference>
<keyword evidence="2" id="KW-1185">Reference proteome</keyword>
<dbReference type="PANTHER" id="PTHR46586">
    <property type="entry name" value="ANKYRIN REPEAT-CONTAINING PROTEIN"/>
    <property type="match status" value="1"/>
</dbReference>
<organism evidence="1 2">
    <name type="scientific">Phytophthora lilii</name>
    <dbReference type="NCBI Taxonomy" id="2077276"/>
    <lineage>
        <taxon>Eukaryota</taxon>
        <taxon>Sar</taxon>
        <taxon>Stramenopiles</taxon>
        <taxon>Oomycota</taxon>
        <taxon>Peronosporomycetes</taxon>
        <taxon>Peronosporales</taxon>
        <taxon>Peronosporaceae</taxon>
        <taxon>Phytophthora</taxon>
    </lineage>
</organism>
<protein>
    <submittedName>
        <fullName evidence="1">Unnamed protein product</fullName>
    </submittedName>
</protein>
<reference evidence="1" key="1">
    <citation type="submission" date="2023-04" db="EMBL/GenBank/DDBJ databases">
        <title>Phytophthora lilii NBRC 32176.</title>
        <authorList>
            <person name="Ichikawa N."/>
            <person name="Sato H."/>
            <person name="Tonouchi N."/>
        </authorList>
    </citation>
    <scope>NUCLEOTIDE SEQUENCE</scope>
    <source>
        <strain evidence="1">NBRC 32176</strain>
    </source>
</reference>
<sequence length="338" mass="38034">MCKCYAFHFKHSAVFDMLDMTPTALTSVTVVLRERPNVAGLAHVHNAISFFLDGSVEIPLARACKVGSLALLDRIWESSDPALRHSSRWSLCNFRRTDRHYYKAQFAESIAVAAKLGDLDAVRWLFQHFRGCAAPPNLVETVASAGHLRILQFLLEYGRHAQIYRSEAVESIDGNDYASNAIVWGGKDIEAAAKAGHGEIVRWLYEQVRGVERDFSRVMVYTVRQGDLPLVQWILANVYRDMPQLSPPSLIDAARGGHLHIVKWLVEQNMLENLDECVHSAAANGFFSVIVWLLERDLGRGAFRSLHLAAINGHLEITQYLHAKGMTDYCRTWTPESC</sequence>
<dbReference type="Pfam" id="PF13637">
    <property type="entry name" value="Ank_4"/>
    <property type="match status" value="1"/>
</dbReference>
<accession>A0A9W6TBR7</accession>
<name>A0A9W6TBR7_9STRA</name>
<comment type="caution">
    <text evidence="1">The sequence shown here is derived from an EMBL/GenBank/DDBJ whole genome shotgun (WGS) entry which is preliminary data.</text>
</comment>
<dbReference type="InterPro" id="IPR002110">
    <property type="entry name" value="Ankyrin_rpt"/>
</dbReference>
<dbReference type="PANTHER" id="PTHR46586:SF3">
    <property type="entry name" value="ANKYRIN REPEAT-CONTAINING PROTEIN"/>
    <property type="match status" value="1"/>
</dbReference>
<dbReference type="OrthoDB" id="151517at2759"/>
<dbReference type="InterPro" id="IPR052050">
    <property type="entry name" value="SecEffector_AnkRepeat"/>
</dbReference>
<dbReference type="Gene3D" id="1.25.40.20">
    <property type="entry name" value="Ankyrin repeat-containing domain"/>
    <property type="match status" value="2"/>
</dbReference>
<proteinExistence type="predicted"/>
<gene>
    <name evidence="1" type="ORF">Plil01_000109300</name>
</gene>
<dbReference type="SUPFAM" id="SSF48403">
    <property type="entry name" value="Ankyrin repeat"/>
    <property type="match status" value="1"/>
</dbReference>
<dbReference type="Proteomes" id="UP001165083">
    <property type="component" value="Unassembled WGS sequence"/>
</dbReference>